<evidence type="ECO:0000256" key="4">
    <source>
        <dbReference type="SAM" id="MobiDB-lite"/>
    </source>
</evidence>
<dbReference type="Proteomes" id="UP000219072">
    <property type="component" value="Unassembled WGS sequence"/>
</dbReference>
<dbReference type="Gene3D" id="3.40.50.2300">
    <property type="match status" value="2"/>
</dbReference>
<gene>
    <name evidence="7" type="ORF">SAMN06297387_103294</name>
</gene>
<dbReference type="GO" id="GO:0030313">
    <property type="term" value="C:cell envelope"/>
    <property type="evidence" value="ECO:0007669"/>
    <property type="project" value="UniProtKB-SubCell"/>
</dbReference>
<dbReference type="SUPFAM" id="SSF53822">
    <property type="entry name" value="Periplasmic binding protein-like I"/>
    <property type="match status" value="1"/>
</dbReference>
<comment type="similarity">
    <text evidence="2">Belongs to the bacterial solute-binding protein 2 family.</text>
</comment>
<sequence length="405" mass="43438">MRSLPAGRRLAASLAAVCAAGLLASCSSDAPPEGPPDPSGSAPAEDGGGAAEEAEFFEEDEYQRQLALAGETPEGPEGRPWEQMLRPEMVDTGEYALDEEQVHLCFSNAGVFNPWRQVGLTTMEAEVAEHEEIAEFTVLDAEGKDDKQISDIQNLSRQDCDLLIVSPNTTATLTPAVEEACRELPVIVFDRGVNTDCPVTFVHPVGGYAYGAAAADFLVENVEPGGKILALRISPGVDVLENRWSAAELAFEDSELEVADVEFTEGDPAVAKSIVTDAIQRHGSIDGVWMDSGATAVAAVEAFEDAGLPVPPISGEDQQDFLQAWADRDLTAIAPGYPTFQWRTPVIAALKVLRGEEVPGEWVLPQPVITEETRDDYLAADMPPLHYGLCGCEDLPGYPQDWGGR</sequence>
<evidence type="ECO:0000256" key="5">
    <source>
        <dbReference type="SAM" id="SignalP"/>
    </source>
</evidence>
<feature type="compositionally biased region" description="Acidic residues" evidence="4">
    <location>
        <begin position="52"/>
        <end position="61"/>
    </location>
</feature>
<dbReference type="OrthoDB" id="7322203at2"/>
<dbReference type="InterPro" id="IPR025997">
    <property type="entry name" value="SBP_2_dom"/>
</dbReference>
<dbReference type="PROSITE" id="PS51257">
    <property type="entry name" value="PROKAR_LIPOPROTEIN"/>
    <property type="match status" value="1"/>
</dbReference>
<keyword evidence="8" id="KW-1185">Reference proteome</keyword>
<dbReference type="RefSeq" id="WP_097230171.1">
    <property type="nucleotide sequence ID" value="NZ_OCNE01000003.1"/>
</dbReference>
<comment type="subcellular location">
    <subcellularLocation>
        <location evidence="1">Cell envelope</location>
    </subcellularLocation>
</comment>
<dbReference type="PANTHER" id="PTHR46847:SF1">
    <property type="entry name" value="D-ALLOSE-BINDING PERIPLASMIC PROTEIN-RELATED"/>
    <property type="match status" value="1"/>
</dbReference>
<organism evidence="7 8">
    <name type="scientific">Streptomyces zhaozhouensis</name>
    <dbReference type="NCBI Taxonomy" id="1300267"/>
    <lineage>
        <taxon>Bacteria</taxon>
        <taxon>Bacillati</taxon>
        <taxon>Actinomycetota</taxon>
        <taxon>Actinomycetes</taxon>
        <taxon>Kitasatosporales</taxon>
        <taxon>Streptomycetaceae</taxon>
        <taxon>Streptomyces</taxon>
    </lineage>
</organism>
<dbReference type="Pfam" id="PF13407">
    <property type="entry name" value="Peripla_BP_4"/>
    <property type="match status" value="1"/>
</dbReference>
<evidence type="ECO:0000259" key="6">
    <source>
        <dbReference type="Pfam" id="PF13407"/>
    </source>
</evidence>
<dbReference type="EMBL" id="OCNE01000003">
    <property type="protein sequence ID" value="SOD61656.1"/>
    <property type="molecule type" value="Genomic_DNA"/>
</dbReference>
<evidence type="ECO:0000256" key="3">
    <source>
        <dbReference type="ARBA" id="ARBA00022729"/>
    </source>
</evidence>
<feature type="chain" id="PRO_5038829897" evidence="5">
    <location>
        <begin position="31"/>
        <end position="405"/>
    </location>
</feature>
<dbReference type="GO" id="GO:0030246">
    <property type="term" value="F:carbohydrate binding"/>
    <property type="evidence" value="ECO:0007669"/>
    <property type="project" value="UniProtKB-ARBA"/>
</dbReference>
<dbReference type="AlphaFoldDB" id="A0A286DSK2"/>
<dbReference type="InterPro" id="IPR028082">
    <property type="entry name" value="Peripla_BP_I"/>
</dbReference>
<accession>A0A286DSK2</accession>
<feature type="region of interest" description="Disordered" evidence="4">
    <location>
        <begin position="25"/>
        <end position="64"/>
    </location>
</feature>
<keyword evidence="3 5" id="KW-0732">Signal</keyword>
<evidence type="ECO:0000256" key="2">
    <source>
        <dbReference type="ARBA" id="ARBA00007639"/>
    </source>
</evidence>
<evidence type="ECO:0000256" key="1">
    <source>
        <dbReference type="ARBA" id="ARBA00004196"/>
    </source>
</evidence>
<evidence type="ECO:0000313" key="7">
    <source>
        <dbReference type="EMBL" id="SOD61656.1"/>
    </source>
</evidence>
<dbReference type="PANTHER" id="PTHR46847">
    <property type="entry name" value="D-ALLOSE-BINDING PERIPLASMIC PROTEIN-RELATED"/>
    <property type="match status" value="1"/>
</dbReference>
<feature type="domain" description="Periplasmic binding protein" evidence="6">
    <location>
        <begin position="107"/>
        <end position="357"/>
    </location>
</feature>
<protein>
    <submittedName>
        <fullName evidence="7">Ribose transport system substrate-binding protein</fullName>
    </submittedName>
</protein>
<reference evidence="7 8" key="1">
    <citation type="submission" date="2017-09" db="EMBL/GenBank/DDBJ databases">
        <authorList>
            <person name="Ehlers B."/>
            <person name="Leendertz F.H."/>
        </authorList>
    </citation>
    <scope>NUCLEOTIDE SEQUENCE [LARGE SCALE GENOMIC DNA]</scope>
    <source>
        <strain evidence="7 8">CGMCC 4.7095</strain>
    </source>
</reference>
<evidence type="ECO:0000313" key="8">
    <source>
        <dbReference type="Proteomes" id="UP000219072"/>
    </source>
</evidence>
<name>A0A286DSK2_9ACTN</name>
<proteinExistence type="inferred from homology"/>
<feature type="signal peptide" evidence="5">
    <location>
        <begin position="1"/>
        <end position="30"/>
    </location>
</feature>